<organism evidence="2 3">
    <name type="scientific">Sulfurospirillum halorespirans DSM 13726</name>
    <dbReference type="NCBI Taxonomy" id="1193502"/>
    <lineage>
        <taxon>Bacteria</taxon>
        <taxon>Pseudomonadati</taxon>
        <taxon>Campylobacterota</taxon>
        <taxon>Epsilonproteobacteria</taxon>
        <taxon>Campylobacterales</taxon>
        <taxon>Sulfurospirillaceae</taxon>
        <taxon>Sulfurospirillum</taxon>
    </lineage>
</organism>
<feature type="domain" description="DJ-1/PfpI" evidence="1">
    <location>
        <begin position="4"/>
        <end position="168"/>
    </location>
</feature>
<keyword evidence="3" id="KW-1185">Reference proteome</keyword>
<dbReference type="SUPFAM" id="SSF52317">
    <property type="entry name" value="Class I glutamine amidotransferase-like"/>
    <property type="match status" value="1"/>
</dbReference>
<dbReference type="EMBL" id="CP017111">
    <property type="protein sequence ID" value="AOO64656.1"/>
    <property type="molecule type" value="Genomic_DNA"/>
</dbReference>
<dbReference type="InterPro" id="IPR002818">
    <property type="entry name" value="DJ-1/PfpI"/>
</dbReference>
<sequence length="192" mass="20919">MVTIGIVIFSNVEELDFVAPFEVLSYINKIAPNSTKVMLIAPSLEPVQAFNGLKILPDASFESAPVLDILLFPGGKGRIEWMKEPSMRAFIEARHNEATYLTSVCTGAFFLAEAGLLLGKEATTYHSTFDELAAYGVNVVSSKVVHDGKIITAAGVSSGLELGFYLLRELFGVKLAQEVAEKIEYEIDVNKL</sequence>
<proteinExistence type="predicted"/>
<dbReference type="Pfam" id="PF01965">
    <property type="entry name" value="DJ-1_PfpI"/>
    <property type="match status" value="1"/>
</dbReference>
<dbReference type="Proteomes" id="UP000094609">
    <property type="component" value="Chromosome"/>
</dbReference>
<evidence type="ECO:0000313" key="2">
    <source>
        <dbReference type="EMBL" id="AOO64656.1"/>
    </source>
</evidence>
<dbReference type="PANTHER" id="PTHR43130:SF3">
    <property type="entry name" value="HTH-TYPE TRANSCRIPTIONAL REGULATOR RV1931C"/>
    <property type="match status" value="1"/>
</dbReference>
<name>A0A1D7TI52_9BACT</name>
<reference evidence="3" key="1">
    <citation type="submission" date="2016-08" db="EMBL/GenBank/DDBJ databases">
        <title>Complete genome sequence of the organohalide-respiring Epsilonproteobacterium Sulfurospirillum halorespirans.</title>
        <authorList>
            <person name="Goris T."/>
            <person name="Zimmermann J."/>
            <person name="Schenz B."/>
            <person name="Lemos M."/>
            <person name="Hackermueller J."/>
            <person name="Diekert G."/>
        </authorList>
    </citation>
    <scope>NUCLEOTIDE SEQUENCE [LARGE SCALE GENOMIC DNA]</scope>
    <source>
        <strain>DSM 13726</strain>
        <strain evidence="3">PCE-M2</strain>
    </source>
</reference>
<dbReference type="STRING" id="1193502.SHALO_0875"/>
<dbReference type="AlphaFoldDB" id="A0A1D7TI52"/>
<evidence type="ECO:0000259" key="1">
    <source>
        <dbReference type="Pfam" id="PF01965"/>
    </source>
</evidence>
<dbReference type="InterPro" id="IPR052158">
    <property type="entry name" value="INH-QAR"/>
</dbReference>
<accession>A0A1D7TI52</accession>
<dbReference type="Gene3D" id="3.40.50.880">
    <property type="match status" value="1"/>
</dbReference>
<gene>
    <name evidence="2" type="ORF">SHALO_0875</name>
</gene>
<evidence type="ECO:0000313" key="3">
    <source>
        <dbReference type="Proteomes" id="UP000094609"/>
    </source>
</evidence>
<dbReference type="PATRIC" id="fig|1193502.14.peg.882"/>
<dbReference type="PANTHER" id="PTHR43130">
    <property type="entry name" value="ARAC-FAMILY TRANSCRIPTIONAL REGULATOR"/>
    <property type="match status" value="1"/>
</dbReference>
<protein>
    <submittedName>
        <fullName evidence="2">Isonitrile hydratase</fullName>
    </submittedName>
</protein>
<dbReference type="RefSeq" id="WP_069477522.1">
    <property type="nucleotide sequence ID" value="NZ_CP017111.1"/>
</dbReference>
<dbReference type="KEGG" id="shal:SHALO_0875"/>
<dbReference type="InterPro" id="IPR029062">
    <property type="entry name" value="Class_I_gatase-like"/>
</dbReference>
<dbReference type="CDD" id="cd03139">
    <property type="entry name" value="GATase1_PfpI_2"/>
    <property type="match status" value="1"/>
</dbReference>